<dbReference type="InterPro" id="IPR024692">
    <property type="entry name" value="PTS_EI"/>
</dbReference>
<evidence type="ECO:0000256" key="2">
    <source>
        <dbReference type="ARBA" id="ARBA00001946"/>
    </source>
</evidence>
<dbReference type="PROSITE" id="PS00370">
    <property type="entry name" value="PEP_ENZYMES_PHOS_SITE"/>
    <property type="match status" value="1"/>
</dbReference>
<dbReference type="InterPro" id="IPR036618">
    <property type="entry name" value="PtsI_HPr-bd_sf"/>
</dbReference>
<evidence type="ECO:0000256" key="19">
    <source>
        <dbReference type="PIRSR" id="PIRSR000732-2"/>
    </source>
</evidence>
<evidence type="ECO:0000313" key="25">
    <source>
        <dbReference type="EMBL" id="OEF99588.1"/>
    </source>
</evidence>
<reference evidence="25 26" key="1">
    <citation type="submission" date="2016-09" db="EMBL/GenBank/DDBJ databases">
        <title>Draft genome sequence for the type strain of Vulcanibacillus modesticaldus BR, a strictly anaerobic, moderately thermophilic, and nitrate-reducing bacterium from deep sea-hydrothermal vents of the Mid-Atlantic Ridge.</title>
        <authorList>
            <person name="Abin C.A."/>
            <person name="Hollibaugh J.T."/>
        </authorList>
    </citation>
    <scope>NUCLEOTIDE SEQUENCE [LARGE SCALE GENOMIC DNA]</scope>
    <source>
        <strain evidence="25 26">BR</strain>
    </source>
</reference>
<dbReference type="GO" id="GO:0008965">
    <property type="term" value="F:phosphoenolpyruvate-protein phosphotransferase activity"/>
    <property type="evidence" value="ECO:0007669"/>
    <property type="project" value="UniProtKB-EC"/>
</dbReference>
<feature type="active site" description="Tele-phosphohistidine intermediate" evidence="18">
    <location>
        <position position="190"/>
    </location>
</feature>
<dbReference type="GO" id="GO:0009401">
    <property type="term" value="P:phosphoenolpyruvate-dependent sugar phosphotransferase system"/>
    <property type="evidence" value="ECO:0007669"/>
    <property type="project" value="UniProtKB-KW"/>
</dbReference>
<evidence type="ECO:0000256" key="9">
    <source>
        <dbReference type="ARBA" id="ARBA00022490"/>
    </source>
</evidence>
<dbReference type="Proteomes" id="UP000243739">
    <property type="component" value="Unassembled WGS sequence"/>
</dbReference>
<dbReference type="InterPro" id="IPR015813">
    <property type="entry name" value="Pyrv/PenolPyrv_kinase-like_dom"/>
</dbReference>
<evidence type="ECO:0000256" key="16">
    <source>
        <dbReference type="ARBA" id="ARBA00033235"/>
    </source>
</evidence>
<dbReference type="GO" id="GO:0016301">
    <property type="term" value="F:kinase activity"/>
    <property type="evidence" value="ECO:0007669"/>
    <property type="project" value="UniProtKB-KW"/>
</dbReference>
<gene>
    <name evidence="25" type="ORF">BHF71_08170</name>
</gene>
<dbReference type="InterPro" id="IPR006318">
    <property type="entry name" value="PTS_EI-like"/>
</dbReference>
<comment type="cofactor">
    <cofactor evidence="2 17 20">
        <name>Mg(2+)</name>
        <dbReference type="ChEBI" id="CHEBI:18420"/>
    </cofactor>
</comment>
<dbReference type="EC" id="2.7.3.9" evidence="6 17"/>
<keyword evidence="9 17" id="KW-0963">Cytoplasm</keyword>
<dbReference type="PANTHER" id="PTHR46244:SF3">
    <property type="entry name" value="PHOSPHOENOLPYRUVATE-PROTEIN PHOSPHOTRANSFERASE"/>
    <property type="match status" value="1"/>
</dbReference>
<accession>A0A1D2YV52</accession>
<dbReference type="Gene3D" id="3.20.20.60">
    <property type="entry name" value="Phosphoenolpyruvate-binding domains"/>
    <property type="match status" value="1"/>
</dbReference>
<feature type="domain" description="PEP-utilising enzyme C-terminal" evidence="23">
    <location>
        <begin position="255"/>
        <end position="541"/>
    </location>
</feature>
<evidence type="ECO:0000256" key="17">
    <source>
        <dbReference type="PIRNR" id="PIRNR000732"/>
    </source>
</evidence>
<evidence type="ECO:0000259" key="24">
    <source>
        <dbReference type="Pfam" id="PF05524"/>
    </source>
</evidence>
<keyword evidence="14 17" id="KW-0418">Kinase</keyword>
<evidence type="ECO:0000313" key="26">
    <source>
        <dbReference type="Proteomes" id="UP000243739"/>
    </source>
</evidence>
<feature type="binding site" evidence="19">
    <location>
        <position position="466"/>
    </location>
    <ligand>
        <name>phosphoenolpyruvate</name>
        <dbReference type="ChEBI" id="CHEBI:58702"/>
    </ligand>
</feature>
<evidence type="ECO:0000256" key="18">
    <source>
        <dbReference type="PIRSR" id="PIRSR000732-1"/>
    </source>
</evidence>
<keyword evidence="15 17" id="KW-0460">Magnesium</keyword>
<keyword evidence="10 17" id="KW-0762">Sugar transport</keyword>
<feature type="binding site" evidence="19">
    <location>
        <position position="333"/>
    </location>
    <ligand>
        <name>phosphoenolpyruvate</name>
        <dbReference type="ChEBI" id="CHEBI:58702"/>
    </ligand>
</feature>
<dbReference type="InterPro" id="IPR036637">
    <property type="entry name" value="Phosphohistidine_dom_sf"/>
</dbReference>
<comment type="function">
    <text evidence="3 17">General (non sugar-specific) component of the phosphoenolpyruvate-dependent sugar phosphotransferase system (sugar PTS). This major carbohydrate active-transport system catalyzes the phosphorylation of incoming sugar substrates concomitantly with their translocation across the cell membrane. Enzyme I transfers the phosphoryl group from phosphoenolpyruvate (PEP) to the phosphoryl carrier protein (HPr).</text>
</comment>
<evidence type="ECO:0000256" key="8">
    <source>
        <dbReference type="ARBA" id="ARBA00022448"/>
    </source>
</evidence>
<feature type="binding site" evidence="19">
    <location>
        <position position="297"/>
    </location>
    <ligand>
        <name>phosphoenolpyruvate</name>
        <dbReference type="ChEBI" id="CHEBI:58702"/>
    </ligand>
</feature>
<dbReference type="Gene3D" id="3.50.30.10">
    <property type="entry name" value="Phosphohistidine domain"/>
    <property type="match status" value="1"/>
</dbReference>
<feature type="active site" description="Proton donor" evidence="18">
    <location>
        <position position="503"/>
    </location>
</feature>
<feature type="binding site" evidence="20">
    <location>
        <position position="456"/>
    </location>
    <ligand>
        <name>Mg(2+)</name>
        <dbReference type="ChEBI" id="CHEBI:18420"/>
    </ligand>
</feature>
<dbReference type="InterPro" id="IPR018274">
    <property type="entry name" value="PEP_util_AS"/>
</dbReference>
<evidence type="ECO:0000259" key="22">
    <source>
        <dbReference type="Pfam" id="PF00391"/>
    </source>
</evidence>
<dbReference type="PIRSF" id="PIRSF000732">
    <property type="entry name" value="PTS_enzyme_I"/>
    <property type="match status" value="1"/>
</dbReference>
<dbReference type="InterPro" id="IPR050499">
    <property type="entry name" value="PEP-utilizing_PTS_enzyme"/>
</dbReference>
<dbReference type="InterPro" id="IPR008731">
    <property type="entry name" value="PTS_EIN"/>
</dbReference>
<dbReference type="SUPFAM" id="SSF52009">
    <property type="entry name" value="Phosphohistidine domain"/>
    <property type="match status" value="1"/>
</dbReference>
<feature type="binding site" evidence="20">
    <location>
        <position position="432"/>
    </location>
    <ligand>
        <name>Mg(2+)</name>
        <dbReference type="ChEBI" id="CHEBI:18420"/>
    </ligand>
</feature>
<dbReference type="PANTHER" id="PTHR46244">
    <property type="entry name" value="PHOSPHOENOLPYRUVATE-PROTEIN PHOSPHOTRANSFERASE"/>
    <property type="match status" value="1"/>
</dbReference>
<evidence type="ECO:0000256" key="3">
    <source>
        <dbReference type="ARBA" id="ARBA00002728"/>
    </source>
</evidence>
<dbReference type="GO" id="GO:0046872">
    <property type="term" value="F:metal ion binding"/>
    <property type="evidence" value="ECO:0007669"/>
    <property type="project" value="UniProtKB-KW"/>
</dbReference>
<dbReference type="STRING" id="337097.BHF71_08170"/>
<evidence type="ECO:0000256" key="6">
    <source>
        <dbReference type="ARBA" id="ARBA00012232"/>
    </source>
</evidence>
<comment type="catalytic activity">
    <reaction evidence="1 17">
        <text>L-histidyl-[protein] + phosphoenolpyruvate = N(pros)-phospho-L-histidyl-[protein] + pyruvate</text>
        <dbReference type="Rhea" id="RHEA:23880"/>
        <dbReference type="Rhea" id="RHEA-COMP:9745"/>
        <dbReference type="Rhea" id="RHEA-COMP:9746"/>
        <dbReference type="ChEBI" id="CHEBI:15361"/>
        <dbReference type="ChEBI" id="CHEBI:29979"/>
        <dbReference type="ChEBI" id="CHEBI:58702"/>
        <dbReference type="ChEBI" id="CHEBI:64837"/>
        <dbReference type="EC" id="2.7.3.9"/>
    </reaction>
</comment>
<evidence type="ECO:0000259" key="23">
    <source>
        <dbReference type="Pfam" id="PF02896"/>
    </source>
</evidence>
<dbReference type="Gene3D" id="1.10.274.10">
    <property type="entry name" value="PtsI, HPr-binding domain"/>
    <property type="match status" value="1"/>
</dbReference>
<evidence type="ECO:0000256" key="1">
    <source>
        <dbReference type="ARBA" id="ARBA00000683"/>
    </source>
</evidence>
<proteinExistence type="inferred from homology"/>
<feature type="binding site" evidence="19">
    <location>
        <begin position="455"/>
        <end position="456"/>
    </location>
    <ligand>
        <name>phosphoenolpyruvate</name>
        <dbReference type="ChEBI" id="CHEBI:58702"/>
    </ligand>
</feature>
<evidence type="ECO:0000256" key="11">
    <source>
        <dbReference type="ARBA" id="ARBA00022679"/>
    </source>
</evidence>
<evidence type="ECO:0000256" key="4">
    <source>
        <dbReference type="ARBA" id="ARBA00004496"/>
    </source>
</evidence>
<feature type="domain" description="Phosphotransferase system enzyme I N-terminal" evidence="24">
    <location>
        <begin position="6"/>
        <end position="127"/>
    </location>
</feature>
<feature type="coiled-coil region" evidence="21">
    <location>
        <begin position="27"/>
        <end position="72"/>
    </location>
</feature>
<protein>
    <recommendedName>
        <fullName evidence="7 17">Phosphoenolpyruvate-protein phosphotransferase</fullName>
        <ecNumber evidence="6 17">2.7.3.9</ecNumber>
    </recommendedName>
    <alternativeName>
        <fullName evidence="16 17">Phosphotransferase system, enzyme I</fullName>
    </alternativeName>
</protein>
<evidence type="ECO:0000256" key="12">
    <source>
        <dbReference type="ARBA" id="ARBA00022683"/>
    </source>
</evidence>
<dbReference type="SUPFAM" id="SSF47831">
    <property type="entry name" value="Enzyme I of the PEP:sugar phosphotransferase system HPr-binding (sub)domain"/>
    <property type="match status" value="1"/>
</dbReference>
<comment type="caution">
    <text evidence="25">The sequence shown here is derived from an EMBL/GenBank/DDBJ whole genome shotgun (WGS) entry which is preliminary data.</text>
</comment>
<evidence type="ECO:0000256" key="14">
    <source>
        <dbReference type="ARBA" id="ARBA00022777"/>
    </source>
</evidence>
<comment type="similarity">
    <text evidence="5 17">Belongs to the PEP-utilizing enzyme family.</text>
</comment>
<evidence type="ECO:0000256" key="10">
    <source>
        <dbReference type="ARBA" id="ARBA00022597"/>
    </source>
</evidence>
<keyword evidence="26" id="KW-1185">Reference proteome</keyword>
<dbReference type="NCBIfam" id="TIGR01417">
    <property type="entry name" value="PTS_I_fam"/>
    <property type="match status" value="1"/>
</dbReference>
<dbReference type="SUPFAM" id="SSF51621">
    <property type="entry name" value="Phosphoenolpyruvate/pyruvate domain"/>
    <property type="match status" value="1"/>
</dbReference>
<feature type="domain" description="PEP-utilising enzyme mobile" evidence="22">
    <location>
        <begin position="156"/>
        <end position="226"/>
    </location>
</feature>
<dbReference type="EMBL" id="MIJF01000018">
    <property type="protein sequence ID" value="OEF99588.1"/>
    <property type="molecule type" value="Genomic_DNA"/>
</dbReference>
<dbReference type="InterPro" id="IPR008279">
    <property type="entry name" value="PEP-util_enz_mobile_dom"/>
</dbReference>
<dbReference type="AlphaFoldDB" id="A0A1D2YV52"/>
<evidence type="ECO:0000256" key="20">
    <source>
        <dbReference type="PIRSR" id="PIRSR000732-3"/>
    </source>
</evidence>
<keyword evidence="8 17" id="KW-0813">Transport</keyword>
<dbReference type="Pfam" id="PF00391">
    <property type="entry name" value="PEP-utilizers"/>
    <property type="match status" value="1"/>
</dbReference>
<keyword evidence="25" id="KW-0670">Pyruvate</keyword>
<name>A0A1D2YV52_9BACI</name>
<dbReference type="Pfam" id="PF02896">
    <property type="entry name" value="PEP-utilizers_C"/>
    <property type="match status" value="1"/>
</dbReference>
<organism evidence="25 26">
    <name type="scientific">Vulcanibacillus modesticaldus</name>
    <dbReference type="NCBI Taxonomy" id="337097"/>
    <lineage>
        <taxon>Bacteria</taxon>
        <taxon>Bacillati</taxon>
        <taxon>Bacillota</taxon>
        <taxon>Bacilli</taxon>
        <taxon>Bacillales</taxon>
        <taxon>Bacillaceae</taxon>
        <taxon>Vulcanibacillus</taxon>
    </lineage>
</organism>
<dbReference type="OrthoDB" id="9765468at2"/>
<evidence type="ECO:0000256" key="7">
    <source>
        <dbReference type="ARBA" id="ARBA00016544"/>
    </source>
</evidence>
<evidence type="ECO:0000256" key="15">
    <source>
        <dbReference type="ARBA" id="ARBA00022842"/>
    </source>
</evidence>
<dbReference type="RefSeq" id="WP_069656510.1">
    <property type="nucleotide sequence ID" value="NZ_MIJF01000018.1"/>
</dbReference>
<dbReference type="Pfam" id="PF05524">
    <property type="entry name" value="PEP-utilisers_N"/>
    <property type="match status" value="1"/>
</dbReference>
<evidence type="ECO:0000256" key="5">
    <source>
        <dbReference type="ARBA" id="ARBA00007837"/>
    </source>
</evidence>
<dbReference type="InterPro" id="IPR000121">
    <property type="entry name" value="PEP_util_C"/>
</dbReference>
<keyword evidence="11 17" id="KW-0808">Transferase</keyword>
<dbReference type="InterPro" id="IPR040442">
    <property type="entry name" value="Pyrv_kinase-like_dom_sf"/>
</dbReference>
<dbReference type="GO" id="GO:0005737">
    <property type="term" value="C:cytoplasm"/>
    <property type="evidence" value="ECO:0007669"/>
    <property type="project" value="UniProtKB-SubCell"/>
</dbReference>
<evidence type="ECO:0000256" key="13">
    <source>
        <dbReference type="ARBA" id="ARBA00022723"/>
    </source>
</evidence>
<dbReference type="FunFam" id="3.20.20.60:FF:000007">
    <property type="entry name" value="Phosphoenolpyruvate-protein phosphotransferase"/>
    <property type="match status" value="1"/>
</dbReference>
<keyword evidence="21" id="KW-0175">Coiled coil</keyword>
<keyword evidence="12 17" id="KW-0598">Phosphotransferase system</keyword>
<keyword evidence="13 17" id="KW-0479">Metal-binding</keyword>
<sequence length="575" mass="64852">MSMKIEGIAASKGIAIARAYLLENSELMIKKRKIKDIDAEINILEKALEKTISDLEEIKNKANRELGEDKSRIFLAHQLVLKDPEFIKMVKDKIKKEHLNAEFAINEVATGFIKEFEKMKDHYFIERATDIYDVTKRVLSNILGRDYLDLRTISGEVIIVAKDLTPSETIQLDKKYIKGFVTDLGGITSHSSILARSMEIPAVVGVKDVFKKVTNNALLILDGNTGEVIVNPSTDVIREYQIKQKKYEQHKVMLRRLIDKPTITRDKHVVKLVANISSPDEVRDVIANGGEGIGLYRSEFLFLGAEKLPTEEEQFMAYKSVLQQMRGKPVVVRTLDIGGDKELSILNLPKELNPFLGFRAIRLTLDKQDIFRVHLRALLRASSYGNLKIMFPMIATLNELRQAKQILIEEKNKLVEEGGEVSDTIEVGMMIEIPSAAILADQFAKEVDFFSIGTNDLIQFMMAADRMNDKVSYLYQPYNPAILRLLDMVIKAAHKEGKWVGMCGEMAKDPIAIPLLLGMGLDDFSMSPSSILSVREQLATLSKAEAAKILDKVLSMATTDEVIKLVKDRFRILDY</sequence>
<comment type="subcellular location">
    <subcellularLocation>
        <location evidence="4 17">Cytoplasm</location>
    </subcellularLocation>
</comment>
<evidence type="ECO:0000256" key="21">
    <source>
        <dbReference type="SAM" id="Coils"/>
    </source>
</evidence>
<dbReference type="PRINTS" id="PR01736">
    <property type="entry name" value="PHPHTRNFRASE"/>
</dbReference>